<dbReference type="GO" id="GO:0019878">
    <property type="term" value="P:lysine biosynthetic process via aminoadipic acid"/>
    <property type="evidence" value="ECO:0007669"/>
    <property type="project" value="TreeGrafter"/>
</dbReference>
<organism evidence="5 6">
    <name type="scientific">Claviceps pusilla</name>
    <dbReference type="NCBI Taxonomy" id="123648"/>
    <lineage>
        <taxon>Eukaryota</taxon>
        <taxon>Fungi</taxon>
        <taxon>Dikarya</taxon>
        <taxon>Ascomycota</taxon>
        <taxon>Pezizomycotina</taxon>
        <taxon>Sordariomycetes</taxon>
        <taxon>Hypocreomycetidae</taxon>
        <taxon>Hypocreales</taxon>
        <taxon>Clavicipitaceae</taxon>
        <taxon>Claviceps</taxon>
    </lineage>
</organism>
<dbReference type="InterPro" id="IPR000891">
    <property type="entry name" value="PYR_CT"/>
</dbReference>
<dbReference type="PROSITE" id="PS00815">
    <property type="entry name" value="AIPM_HOMOCIT_SYNTH_1"/>
    <property type="match status" value="1"/>
</dbReference>
<evidence type="ECO:0000313" key="6">
    <source>
        <dbReference type="Proteomes" id="UP000748025"/>
    </source>
</evidence>
<feature type="domain" description="Pyruvate carboxyltransferase" evidence="4">
    <location>
        <begin position="55"/>
        <end position="129"/>
    </location>
</feature>
<dbReference type="Proteomes" id="UP000748025">
    <property type="component" value="Unassembled WGS sequence"/>
</dbReference>
<feature type="region of interest" description="Disordered" evidence="3">
    <location>
        <begin position="1"/>
        <end position="46"/>
    </location>
</feature>
<keyword evidence="1 2" id="KW-0808">Transferase</keyword>
<dbReference type="EMBL" id="SRPW01001079">
    <property type="protein sequence ID" value="KAG6007674.1"/>
    <property type="molecule type" value="Genomic_DNA"/>
</dbReference>
<feature type="compositionally biased region" description="Polar residues" evidence="3">
    <location>
        <begin position="7"/>
        <end position="29"/>
    </location>
</feature>
<dbReference type="OrthoDB" id="2015253at2759"/>
<evidence type="ECO:0000313" key="5">
    <source>
        <dbReference type="EMBL" id="KAG6007674.1"/>
    </source>
</evidence>
<evidence type="ECO:0000256" key="3">
    <source>
        <dbReference type="SAM" id="MobiDB-lite"/>
    </source>
</evidence>
<dbReference type="PANTHER" id="PTHR10277">
    <property type="entry name" value="HOMOCITRATE SYNTHASE-RELATED"/>
    <property type="match status" value="1"/>
</dbReference>
<dbReference type="InterPro" id="IPR002034">
    <property type="entry name" value="AIPM/Hcit_synth_CS"/>
</dbReference>
<dbReference type="Pfam" id="PF00682">
    <property type="entry name" value="HMGL-like"/>
    <property type="match status" value="1"/>
</dbReference>
<dbReference type="AlphaFoldDB" id="A0A9P7N9P9"/>
<evidence type="ECO:0000256" key="1">
    <source>
        <dbReference type="ARBA" id="ARBA00022679"/>
    </source>
</evidence>
<evidence type="ECO:0000256" key="2">
    <source>
        <dbReference type="RuleBase" id="RU003523"/>
    </source>
</evidence>
<keyword evidence="6" id="KW-1185">Reference proteome</keyword>
<reference evidence="5" key="1">
    <citation type="journal article" date="2020" name="bioRxiv">
        <title>Whole genome comparisons of ergot fungi reveals the divergence and evolution of species within the genus Claviceps are the result of varying mechanisms driving genome evolution and host range expansion.</title>
        <authorList>
            <person name="Wyka S.A."/>
            <person name="Mondo S.J."/>
            <person name="Liu M."/>
            <person name="Dettman J."/>
            <person name="Nalam V."/>
            <person name="Broders K.D."/>
        </authorList>
    </citation>
    <scope>NUCLEOTIDE SEQUENCE</scope>
    <source>
        <strain evidence="5">CCC 602</strain>
    </source>
</reference>
<dbReference type="Gene3D" id="3.20.20.70">
    <property type="entry name" value="Aldolase class I"/>
    <property type="match status" value="1"/>
</dbReference>
<dbReference type="InterPro" id="IPR050073">
    <property type="entry name" value="2-IPM_HCS-like"/>
</dbReference>
<proteinExistence type="inferred from homology"/>
<dbReference type="GO" id="GO:0005739">
    <property type="term" value="C:mitochondrion"/>
    <property type="evidence" value="ECO:0007669"/>
    <property type="project" value="TreeGrafter"/>
</dbReference>
<evidence type="ECO:0000259" key="4">
    <source>
        <dbReference type="Pfam" id="PF00682"/>
    </source>
</evidence>
<protein>
    <submittedName>
        <fullName evidence="5">Saccharopine dehydrogenase</fullName>
    </submittedName>
</protein>
<accession>A0A9P7N9P9</accession>
<sequence>MAAGSIPNGTNGIASAMMNGTNGNTSSVSPRRVNKPHHAGSPYQSVGDFLSNTDKFQIIESTLREGEQFANAFFDTETKIKIATALSDFGVEYIELTSPAASEQSRKDCEAICKLGLKSKILTHVRCTVSSNIGSRHDIN</sequence>
<dbReference type="PANTHER" id="PTHR10277:SF48">
    <property type="entry name" value="HOMOCITRATE SYNTHASE, CYTOSOLIC ISOZYME-RELATED"/>
    <property type="match status" value="1"/>
</dbReference>
<comment type="similarity">
    <text evidence="2">Belongs to the alpha-IPM synthase/homocitrate synthase family.</text>
</comment>
<dbReference type="InterPro" id="IPR013785">
    <property type="entry name" value="Aldolase_TIM"/>
</dbReference>
<dbReference type="SUPFAM" id="SSF51569">
    <property type="entry name" value="Aldolase"/>
    <property type="match status" value="1"/>
</dbReference>
<gene>
    <name evidence="5" type="primary">LYS1_2</name>
    <name evidence="5" type="ORF">E4U43_000274</name>
</gene>
<name>A0A9P7N9P9_9HYPO</name>
<comment type="caution">
    <text evidence="5">The sequence shown here is derived from an EMBL/GenBank/DDBJ whole genome shotgun (WGS) entry which is preliminary data.</text>
</comment>
<dbReference type="GO" id="GO:0004410">
    <property type="term" value="F:homocitrate synthase activity"/>
    <property type="evidence" value="ECO:0007669"/>
    <property type="project" value="TreeGrafter"/>
</dbReference>